<evidence type="ECO:0000313" key="3">
    <source>
        <dbReference type="Proteomes" id="UP001496674"/>
    </source>
</evidence>
<proteinExistence type="predicted"/>
<keyword evidence="3" id="KW-1185">Reference proteome</keyword>
<accession>A0ABN6Z440</accession>
<dbReference type="Pfam" id="PF19867">
    <property type="entry name" value="DUF6340"/>
    <property type="match status" value="1"/>
</dbReference>
<reference evidence="2 3" key="1">
    <citation type="submission" date="2023-04" db="EMBL/GenBank/DDBJ databases">
        <title>Draft genome sequence of acteroides sedimenti strain YN3PY1.</title>
        <authorList>
            <person name="Yoshida N."/>
        </authorList>
    </citation>
    <scope>NUCLEOTIDE SEQUENCE [LARGE SCALE GENOMIC DNA]</scope>
    <source>
        <strain evidence="2 3">YN3PY1</strain>
    </source>
</reference>
<dbReference type="EMBL" id="AP028055">
    <property type="protein sequence ID" value="BEG99315.1"/>
    <property type="molecule type" value="Genomic_DNA"/>
</dbReference>
<dbReference type="Proteomes" id="UP001496674">
    <property type="component" value="Chromosome"/>
</dbReference>
<gene>
    <name evidence="2" type="ORF">BSYN_15800</name>
</gene>
<evidence type="ECO:0000256" key="1">
    <source>
        <dbReference type="SAM" id="SignalP"/>
    </source>
</evidence>
<keyword evidence="1" id="KW-0732">Signal</keyword>
<dbReference type="PROSITE" id="PS51257">
    <property type="entry name" value="PROKAR_LIPOPROTEIN"/>
    <property type="match status" value="1"/>
</dbReference>
<sequence>MAKYRFIFPLLFTLMISSCATIDQVDIDYLQSAKIIFPTEVRRVAIVNNVVTDNRKSVINKEDSINVINRSESTFQGDASTMAESLAQNVAAANYFDQVLICDSALRKDDKLKIKRELSQDEVKELTGDLGVDMLLSVEDINIKTDQRAIYENGLFHIIVDAKVSPVIKIYSPTRSTPIVTVSPEDEIFWDEYGQSFEEAKRRLIKEKQQIQEASDFAGEIPAKYILPSWNSTYRQYYSSGSVELRDASVFVREDSWDDALQLWMKAYESKHEKTKMRAAFNIALYYEMHDDIDKALEWVEKAQKIVIKKEGLDKKPNQESYTHKFSEDYMLISHYILILNERKTDLPTLNLQMKRFNDNF</sequence>
<dbReference type="InterPro" id="IPR045921">
    <property type="entry name" value="DUF6340"/>
</dbReference>
<evidence type="ECO:0000313" key="2">
    <source>
        <dbReference type="EMBL" id="BEG99315.1"/>
    </source>
</evidence>
<dbReference type="RefSeq" id="WP_353329769.1">
    <property type="nucleotide sequence ID" value="NZ_AP028055.1"/>
</dbReference>
<evidence type="ECO:0008006" key="4">
    <source>
        <dbReference type="Google" id="ProtNLM"/>
    </source>
</evidence>
<feature type="chain" id="PRO_5047085359" description="Tetratricopeptide repeat protein" evidence="1">
    <location>
        <begin position="21"/>
        <end position="361"/>
    </location>
</feature>
<name>A0ABN6Z440_9BACE</name>
<organism evidence="2 3">
    <name type="scientific">Bacteroides sedimenti</name>
    <dbReference type="NCBI Taxonomy" id="2136147"/>
    <lineage>
        <taxon>Bacteria</taxon>
        <taxon>Pseudomonadati</taxon>
        <taxon>Bacteroidota</taxon>
        <taxon>Bacteroidia</taxon>
        <taxon>Bacteroidales</taxon>
        <taxon>Bacteroidaceae</taxon>
        <taxon>Bacteroides</taxon>
    </lineage>
</organism>
<protein>
    <recommendedName>
        <fullName evidence="4">Tetratricopeptide repeat protein</fullName>
    </recommendedName>
</protein>
<feature type="signal peptide" evidence="1">
    <location>
        <begin position="1"/>
        <end position="20"/>
    </location>
</feature>